<dbReference type="Proteomes" id="UP001597511">
    <property type="component" value="Unassembled WGS sequence"/>
</dbReference>
<dbReference type="InterPro" id="IPR021457">
    <property type="entry name" value="DUF3108"/>
</dbReference>
<comment type="caution">
    <text evidence="1">The sequence shown here is derived from an EMBL/GenBank/DDBJ whole genome shotgun (WGS) entry which is preliminary data.</text>
</comment>
<name>A0ABW6A994_9BACT</name>
<accession>A0ABW6A994</accession>
<reference evidence="2" key="1">
    <citation type="journal article" date="2019" name="Int. J. Syst. Evol. Microbiol.">
        <title>The Global Catalogue of Microorganisms (GCM) 10K type strain sequencing project: providing services to taxonomists for standard genome sequencing and annotation.</title>
        <authorList>
            <consortium name="The Broad Institute Genomics Platform"/>
            <consortium name="The Broad Institute Genome Sequencing Center for Infectious Disease"/>
            <person name="Wu L."/>
            <person name="Ma J."/>
        </authorList>
    </citation>
    <scope>NUCLEOTIDE SEQUENCE [LARGE SCALE GENOMIC DNA]</scope>
    <source>
        <strain evidence="2">KCTC 23299</strain>
    </source>
</reference>
<keyword evidence="2" id="KW-1185">Reference proteome</keyword>
<gene>
    <name evidence="1" type="ORF">ACFS6H_19750</name>
</gene>
<evidence type="ECO:0000313" key="1">
    <source>
        <dbReference type="EMBL" id="MFD2921964.1"/>
    </source>
</evidence>
<dbReference type="EMBL" id="JBHUOZ010000003">
    <property type="protein sequence ID" value="MFD2921964.1"/>
    <property type="molecule type" value="Genomic_DNA"/>
</dbReference>
<evidence type="ECO:0008006" key="3">
    <source>
        <dbReference type="Google" id="ProtNLM"/>
    </source>
</evidence>
<dbReference type="RefSeq" id="WP_386103216.1">
    <property type="nucleotide sequence ID" value="NZ_JBHUOZ010000003.1"/>
</dbReference>
<sequence length="259" mass="29803">MRKTIFYLLLVLVGHAVQAQKKDTIRINATHINTKVLKEGTHRYLVYFKQGKDAPRSQTQFWTRTIERTEQAGKPVIKITQLWEYKDSVWHTVTSVCDAKTFRPITNESWWKAKPLTTVDMEKKQVLVNNLALSDADTAKSNQAIWSSFKTAGDKYVLNWHLDMEVFPTLPFRTGVTFVIPFYDPGTVVPVTEAAYTVTGTAKLTGYDNQEVDCWIMEHESAGNKEVFWISKKTNEVLKLEQEVNGKIYRYKIKLGFSV</sequence>
<evidence type="ECO:0000313" key="2">
    <source>
        <dbReference type="Proteomes" id="UP001597511"/>
    </source>
</evidence>
<protein>
    <recommendedName>
        <fullName evidence="3">GLPGLI family protein</fullName>
    </recommendedName>
</protein>
<proteinExistence type="predicted"/>
<dbReference type="Pfam" id="PF11306">
    <property type="entry name" value="DUF3108"/>
    <property type="match status" value="1"/>
</dbReference>
<organism evidence="1 2">
    <name type="scientific">Terrimonas rubra</name>
    <dbReference type="NCBI Taxonomy" id="1035890"/>
    <lineage>
        <taxon>Bacteria</taxon>
        <taxon>Pseudomonadati</taxon>
        <taxon>Bacteroidota</taxon>
        <taxon>Chitinophagia</taxon>
        <taxon>Chitinophagales</taxon>
        <taxon>Chitinophagaceae</taxon>
        <taxon>Terrimonas</taxon>
    </lineage>
</organism>